<evidence type="ECO:0000256" key="1">
    <source>
        <dbReference type="ARBA" id="ARBA00022691"/>
    </source>
</evidence>
<evidence type="ECO:0000256" key="3">
    <source>
        <dbReference type="SAM" id="Phobius"/>
    </source>
</evidence>
<keyword evidence="3" id="KW-0472">Membrane</keyword>
<keyword evidence="5" id="KW-1185">Reference proteome</keyword>
<feature type="transmembrane region" description="Helical" evidence="3">
    <location>
        <begin position="402"/>
        <end position="422"/>
    </location>
</feature>
<feature type="transmembrane region" description="Helical" evidence="3">
    <location>
        <begin position="532"/>
        <end position="551"/>
    </location>
</feature>
<keyword evidence="3" id="KW-1133">Transmembrane helix</keyword>
<feature type="transmembrane region" description="Helical" evidence="3">
    <location>
        <begin position="500"/>
        <end position="520"/>
    </location>
</feature>
<dbReference type="OrthoDB" id="415293at2759"/>
<feature type="transmembrane region" description="Helical" evidence="3">
    <location>
        <begin position="434"/>
        <end position="455"/>
    </location>
</feature>
<keyword evidence="3" id="KW-0812">Transmembrane</keyword>
<feature type="transmembrane region" description="Helical" evidence="3">
    <location>
        <begin position="741"/>
        <end position="767"/>
    </location>
</feature>
<feature type="transmembrane region" description="Helical" evidence="3">
    <location>
        <begin position="859"/>
        <end position="878"/>
    </location>
</feature>
<evidence type="ECO:0000256" key="2">
    <source>
        <dbReference type="SAM" id="MobiDB-lite"/>
    </source>
</evidence>
<feature type="transmembrane region" description="Helical" evidence="3">
    <location>
        <begin position="819"/>
        <end position="839"/>
    </location>
</feature>
<reference evidence="4 5" key="1">
    <citation type="submission" date="2016-02" db="EMBL/GenBank/DDBJ databases">
        <title>Genome analysis of coral dinoflagellate symbionts highlights evolutionary adaptations to a symbiotic lifestyle.</title>
        <authorList>
            <person name="Aranda M."/>
            <person name="Li Y."/>
            <person name="Liew Y.J."/>
            <person name="Baumgarten S."/>
            <person name="Simakov O."/>
            <person name="Wilson M."/>
            <person name="Piel J."/>
            <person name="Ashoor H."/>
            <person name="Bougouffa S."/>
            <person name="Bajic V.B."/>
            <person name="Ryu T."/>
            <person name="Ravasi T."/>
            <person name="Bayer T."/>
            <person name="Micklem G."/>
            <person name="Kim H."/>
            <person name="Bhak J."/>
            <person name="Lajeunesse T.C."/>
            <person name="Voolstra C.R."/>
        </authorList>
    </citation>
    <scope>NUCLEOTIDE SEQUENCE [LARGE SCALE GENOMIC DNA]</scope>
    <source>
        <strain evidence="4 5">CCMP2467</strain>
    </source>
</reference>
<accession>A0A1Q9DJQ1</accession>
<dbReference type="GO" id="GO:0042054">
    <property type="term" value="F:histone methyltransferase activity"/>
    <property type="evidence" value="ECO:0007669"/>
    <property type="project" value="TreeGrafter"/>
</dbReference>
<dbReference type="SUPFAM" id="SSF53335">
    <property type="entry name" value="S-adenosyl-L-methionine-dependent methyltransferases"/>
    <property type="match status" value="1"/>
</dbReference>
<dbReference type="EMBL" id="LSRX01000503">
    <property type="protein sequence ID" value="OLP95405.1"/>
    <property type="molecule type" value="Genomic_DNA"/>
</dbReference>
<organism evidence="4 5">
    <name type="scientific">Symbiodinium microadriaticum</name>
    <name type="common">Dinoflagellate</name>
    <name type="synonym">Zooxanthella microadriatica</name>
    <dbReference type="NCBI Taxonomy" id="2951"/>
    <lineage>
        <taxon>Eukaryota</taxon>
        <taxon>Sar</taxon>
        <taxon>Alveolata</taxon>
        <taxon>Dinophyceae</taxon>
        <taxon>Suessiales</taxon>
        <taxon>Symbiodiniaceae</taxon>
        <taxon>Symbiodinium</taxon>
    </lineage>
</organism>
<feature type="transmembrane region" description="Helical" evidence="3">
    <location>
        <begin position="222"/>
        <end position="243"/>
    </location>
</feature>
<feature type="region of interest" description="Disordered" evidence="2">
    <location>
        <begin position="23"/>
        <end position="73"/>
    </location>
</feature>
<dbReference type="Proteomes" id="UP000186817">
    <property type="component" value="Unassembled WGS sequence"/>
</dbReference>
<protein>
    <submittedName>
        <fullName evidence="4">Uncharacterized protein</fullName>
    </submittedName>
</protein>
<dbReference type="PANTHER" id="PTHR11006:SF4">
    <property type="entry name" value="PROTEIN ARGININE N-METHYLTRANSFERASE 7"/>
    <property type="match status" value="1"/>
</dbReference>
<comment type="caution">
    <text evidence="4">The sequence shown here is derived from an EMBL/GenBank/DDBJ whole genome shotgun (WGS) entry which is preliminary data.</text>
</comment>
<feature type="transmembrane region" description="Helical" evidence="3">
    <location>
        <begin position="788"/>
        <end position="807"/>
    </location>
</feature>
<evidence type="ECO:0000313" key="4">
    <source>
        <dbReference type="EMBL" id="OLP95405.1"/>
    </source>
</evidence>
<gene>
    <name evidence="4" type="ORF">AK812_SmicGene22460</name>
</gene>
<dbReference type="PANTHER" id="PTHR11006">
    <property type="entry name" value="PROTEIN ARGININE N-METHYLTRANSFERASE"/>
    <property type="match status" value="1"/>
</dbReference>
<dbReference type="Gene3D" id="3.40.50.150">
    <property type="entry name" value="Vaccinia Virus protein VP39"/>
    <property type="match status" value="1"/>
</dbReference>
<dbReference type="InterPro" id="IPR029063">
    <property type="entry name" value="SAM-dependent_MTases_sf"/>
</dbReference>
<feature type="transmembrane region" description="Helical" evidence="3">
    <location>
        <begin position="326"/>
        <end position="347"/>
    </location>
</feature>
<feature type="transmembrane region" description="Helical" evidence="3">
    <location>
        <begin position="680"/>
        <end position="699"/>
    </location>
</feature>
<evidence type="ECO:0000313" key="5">
    <source>
        <dbReference type="Proteomes" id="UP000186817"/>
    </source>
</evidence>
<name>A0A1Q9DJQ1_SYMMI</name>
<feature type="transmembrane region" description="Helical" evidence="3">
    <location>
        <begin position="263"/>
        <end position="280"/>
    </location>
</feature>
<feature type="transmembrane region" description="Helical" evidence="3">
    <location>
        <begin position="354"/>
        <end position="372"/>
    </location>
</feature>
<keyword evidence="1" id="KW-0949">S-adenosyl-L-methionine</keyword>
<dbReference type="SUPFAM" id="SSF103481">
    <property type="entry name" value="Multidrug resistance efflux transporter EmrE"/>
    <property type="match status" value="1"/>
</dbReference>
<dbReference type="GO" id="GO:0016274">
    <property type="term" value="F:protein-arginine N-methyltransferase activity"/>
    <property type="evidence" value="ECO:0007669"/>
    <property type="project" value="InterPro"/>
</dbReference>
<proteinExistence type="predicted"/>
<feature type="transmembrane region" description="Helical" evidence="3">
    <location>
        <begin position="475"/>
        <end position="493"/>
    </location>
</feature>
<sequence>MLGNPADLTSAERGERDVLSSCALGRSAEQEDGLPGRVVAQHPQPVRASPRGKSPTAMAAERRRRKAAERAGLLDEEEESASYACGFDEVLLVGLTQSFWSRSDEMPAKGPLGLCALCEIPRHGCLLSRCTAEREQDSLKLDVAEAYLSETPIHANSSWGAAMADSDDDYDARKLSFICDEEDEDLLSSATEGAESDGDYHYDGGELHAIDRLKRFWDQRRYKTSTMLLIVIFSLVKALEYLMRENYKSDLRRGVGRASVCSVQFFAQVLSLLASVVISFHQEGSWRFMRRVLWSTRILHFGLLGAMFMFSFWLQISASTRHGPKVWSNIASYSGTVLAPFLSMLYFNRVYGTMQWLCFLMITFALCTFIALRERYSECPAYSDIRCGSRQAVLWIQSNADFAGAGIAFAAISLRIFASVLLERLFHIWKDYYAVLKINMDFAACGVAMLGWLLADQITDEATKFQLNSSTLWGTWAAEDYALVVVLAAWFWLSGLMVKQLSTTVWVMFGQLAATTAIFIKDPLSADEHNFGVRLGPSLMLLIIAWMASLMRRTAEVYEDERKMGVVDARKVVVGQEDWAAAASTQTNEIDSMWHGVCMSSDPLSADDLPSGSPWLVCGYDKEDELHHLHKEEEEEEQSSGSGMDTQMLVISLAYAATDTLKTLLNSYALSSSQINVNSMSFLSFLVGLIFASLMTWHAHGLGCSRQSDEESAVEKPQKGLLQAWNFRKILEYSGSSVLQAATMCLSNMAFAFGLSPAMSAVLGKVYTPVLAVGERLILKKRRKTIEWFAVTILTLGTFAFLYLQIYDYEEGLAKAMSNSFPLILCILGACTAAIQALVSQGIYEANRDVDFYMNKVRFDAGSAAFILVAVPLLSLTASRGKDLLWLPRAVNADCDVSQCWPKVPSLAKGGSIHWPWSMEESMMTCTPEACTGSCACQTGLFAGWGLQPELYLFLGVTAIILNDGIRLQETAPEPQHRLERLYQEMVSIEHEMVSSLARTSADDEVKHKINDMQLRMKSVIRHELNSLFDSTPEPAEIARDTGCCVLQATSSHGRDVDGHNDDYRLENHIDMVSDKVRVAAFRSAISRCAKGKSVLDVGTGAFCLLARMALCSGASHVDAVEVNAKAVNHAAMLLRREVTMRNQSQNLTEGLQLDEELSTSFPDIPPLAEPDASVKSLAAETTRQLDGAPTEPCYTVLVRSPSVSSRLRLYSGSLQSLQLQGPYNLIVHELLGHIASSEGVAETLQTLRRRDLCTKNCAFIPSSAGTLFAPTSKLKASSLEKVLHCFFNAETRIQAQTKYHARGFDAARLMARPRFFEFLEFSVEGLAKLENTSRSRVVFITDKEGDFDGLHFHLHVQLDELTEIDTLSSATTWSTTYVKLLEHAVWLPEGARIVCECESGESGSGMRRYSVDVFVGEPWDERPVLYGILVGIIYDKYGSLHRAKCDAFGLLLVYWVGNPLLNYLTEGTSFHVSLRDECLDIVSFIVPLAALSTDIGKIMTSEMLQKVSAFRMGLFAGLLSRVRGREVVVMFSDPGGAQEEEFQEVIELLDQRAADIRKKGALVRVVDDRDIPDHWLGKLRILFNSNVGKVQQRAYKSLRDLLSDDRIESAPTRVAIGVNSWSRNYHMVALCRHGVSASTAGLSQSSVRSLGIQEIKDCKEAFAKAASMHEKLMKVTKDPVHRHHQTSLEALRDGLKPQEPTPPYVQFISEER</sequence>
<dbReference type="InterPro" id="IPR025799">
    <property type="entry name" value="Arg_MeTrfase"/>
</dbReference>
<feature type="transmembrane region" description="Helical" evidence="3">
    <location>
        <begin position="292"/>
        <end position="314"/>
    </location>
</feature>
<dbReference type="InterPro" id="IPR037185">
    <property type="entry name" value="EmrE-like"/>
</dbReference>